<gene>
    <name evidence="1" type="ORF">F1599_25120</name>
</gene>
<dbReference type="EMBL" id="VWRN01000073">
    <property type="protein sequence ID" value="KAA6115886.1"/>
    <property type="molecule type" value="Genomic_DNA"/>
</dbReference>
<dbReference type="InterPro" id="IPR044543">
    <property type="entry name" value="YHJQ-like"/>
</dbReference>
<proteinExistence type="predicted"/>
<dbReference type="Proteomes" id="UP000324324">
    <property type="component" value="Unassembled WGS sequence"/>
</dbReference>
<dbReference type="CDD" id="cd08026">
    <property type="entry name" value="DUF326"/>
    <property type="match status" value="1"/>
</dbReference>
<dbReference type="PANTHER" id="PTHR37310">
    <property type="entry name" value="CYTOPLASMIC PROTEIN-RELATED"/>
    <property type="match status" value="1"/>
</dbReference>
<dbReference type="GeneID" id="70691394"/>
<dbReference type="AlphaFoldDB" id="A0A5M8A1Q0"/>
<dbReference type="RefSeq" id="WP_012435770.1">
    <property type="nucleotide sequence ID" value="NZ_CP080294.1"/>
</dbReference>
<dbReference type="InterPro" id="IPR005560">
    <property type="entry name" value="Csp_YhjQ"/>
</dbReference>
<sequence length="108" mass="11724">MPHQNFQHCIDECNACAVACEHCAASCLSEPNVHEMAECIRLDLDCAAMCRMASAYMARGSRFAKDLCNLCATACEACGAECERHAAQHCQECAQACRRCAQACRAMA</sequence>
<accession>A0A5M8A1Q0</accession>
<name>A0A5M8A1Q0_9BURK</name>
<organism evidence="1 2">
    <name type="scientific">Cupriavidus cauae</name>
    <dbReference type="NCBI Taxonomy" id="2608999"/>
    <lineage>
        <taxon>Bacteria</taxon>
        <taxon>Pseudomonadati</taxon>
        <taxon>Pseudomonadota</taxon>
        <taxon>Betaproteobacteria</taxon>
        <taxon>Burkholderiales</taxon>
        <taxon>Burkholderiaceae</taxon>
        <taxon>Cupriavidus</taxon>
    </lineage>
</organism>
<protein>
    <submittedName>
        <fullName evidence="1">Four-helix bundle copper-binding protein</fullName>
    </submittedName>
</protein>
<comment type="caution">
    <text evidence="1">The sequence shown here is derived from an EMBL/GenBank/DDBJ whole genome shotgun (WGS) entry which is preliminary data.</text>
</comment>
<evidence type="ECO:0000313" key="2">
    <source>
        <dbReference type="Proteomes" id="UP000324324"/>
    </source>
</evidence>
<dbReference type="Gene3D" id="1.20.1270.360">
    <property type="match status" value="1"/>
</dbReference>
<keyword evidence="2" id="KW-1185">Reference proteome</keyword>
<evidence type="ECO:0000313" key="1">
    <source>
        <dbReference type="EMBL" id="KAA6115886.1"/>
    </source>
</evidence>
<reference evidence="1 2" key="1">
    <citation type="submission" date="2019-09" db="EMBL/GenBank/DDBJ databases">
        <title>Isolation of a novel species in the genus Cupriavidus from patients with sepsis using whole genome sequencing.</title>
        <authorList>
            <person name="Kweon O.J."/>
            <person name="Lee M.-K."/>
        </authorList>
    </citation>
    <scope>NUCLEOTIDE SEQUENCE [LARGE SCALE GENOMIC DNA]</scope>
    <source>
        <strain evidence="1 2">MKL-01</strain>
    </source>
</reference>
<dbReference type="PANTHER" id="PTHR37310:SF1">
    <property type="entry name" value="CYTOPLASMIC PROTEIN"/>
    <property type="match status" value="1"/>
</dbReference>
<dbReference type="Pfam" id="PF03860">
    <property type="entry name" value="Csp"/>
    <property type="match status" value="1"/>
</dbReference>